<keyword evidence="2" id="KW-0614">Plasmid</keyword>
<geneLocation type="plasmid" evidence="2">
    <name>p4228-RoL</name>
</geneLocation>
<dbReference type="RefSeq" id="WP_315626252.1">
    <property type="nucleotide sequence ID" value="NZ_JAUHMF010000010.1"/>
</dbReference>
<organism evidence="2 3">
    <name type="scientific">Thermanaerothrix solaris</name>
    <dbReference type="NCBI Taxonomy" id="3058434"/>
    <lineage>
        <taxon>Bacteria</taxon>
        <taxon>Bacillati</taxon>
        <taxon>Chloroflexota</taxon>
        <taxon>Anaerolineae</taxon>
        <taxon>Anaerolineales</taxon>
        <taxon>Anaerolineaceae</taxon>
        <taxon>Thermanaerothrix</taxon>
    </lineage>
</organism>
<evidence type="ECO:0000313" key="2">
    <source>
        <dbReference type="EMBL" id="MDT8899595.1"/>
    </source>
</evidence>
<protein>
    <submittedName>
        <fullName evidence="2">Pilus assembly protein TadG-related protein</fullName>
    </submittedName>
</protein>
<keyword evidence="1" id="KW-0812">Transmembrane</keyword>
<sequence>MATQVVTNTRFSRYERGQSAVLFAFVMLAMVLFTLFVIDYAVTTARSMETISAADLAAHAGAQDIRVLPNGKIVGSSQGAATAYAYFSRQKPPYASFRSASCGTINGRPGCLVVATTRSPGFFLPPREIEIRAVGYLIYGTTREEQ</sequence>
<dbReference type="EMBL" id="JAUHMF010000010">
    <property type="protein sequence ID" value="MDT8899595.1"/>
    <property type="molecule type" value="Genomic_DNA"/>
</dbReference>
<name>A0ABU3NRZ7_9CHLR</name>
<gene>
    <name evidence="2" type="ORF">QYE77_15120</name>
</gene>
<comment type="caution">
    <text evidence="2">The sequence shown here is derived from an EMBL/GenBank/DDBJ whole genome shotgun (WGS) entry which is preliminary data.</text>
</comment>
<keyword evidence="3" id="KW-1185">Reference proteome</keyword>
<dbReference type="Proteomes" id="UP001254165">
    <property type="component" value="Unassembled WGS sequence"/>
</dbReference>
<feature type="transmembrane region" description="Helical" evidence="1">
    <location>
        <begin position="20"/>
        <end position="42"/>
    </location>
</feature>
<keyword evidence="1" id="KW-0472">Membrane</keyword>
<accession>A0ABU3NRZ7</accession>
<evidence type="ECO:0000256" key="1">
    <source>
        <dbReference type="SAM" id="Phobius"/>
    </source>
</evidence>
<keyword evidence="1" id="KW-1133">Transmembrane helix</keyword>
<proteinExistence type="predicted"/>
<evidence type="ECO:0000313" key="3">
    <source>
        <dbReference type="Proteomes" id="UP001254165"/>
    </source>
</evidence>
<reference evidence="2 3" key="1">
    <citation type="submission" date="2023-07" db="EMBL/GenBank/DDBJ databases">
        <title>Novel species of Thermanaerothrix with wide hydrolytic capabilities.</title>
        <authorList>
            <person name="Zayulina K.S."/>
            <person name="Podosokorskaya O.A."/>
            <person name="Elcheninov A.G."/>
        </authorList>
    </citation>
    <scope>NUCLEOTIDE SEQUENCE [LARGE SCALE GENOMIC DNA]</scope>
    <source>
        <strain evidence="2 3">4228-RoL</strain>
        <plasmid evidence="2">p4228-RoL</plasmid>
    </source>
</reference>